<keyword evidence="2" id="KW-1185">Reference proteome</keyword>
<reference key="2">
    <citation type="submission" date="2011-10" db="EMBL/GenBank/DDBJ databases">
        <title>The genome and transcriptome sequence of Clonorchis sinensis provide insights into the carcinogenic liver fluke.</title>
        <authorList>
            <person name="Wang X."/>
            <person name="Huang Y."/>
            <person name="Chen W."/>
            <person name="Liu H."/>
            <person name="Guo L."/>
            <person name="Chen Y."/>
            <person name="Luo F."/>
            <person name="Zhou W."/>
            <person name="Sun J."/>
            <person name="Mao Q."/>
            <person name="Liang P."/>
            <person name="Zhou C."/>
            <person name="Tian Y."/>
            <person name="Men J."/>
            <person name="Lv X."/>
            <person name="Huang L."/>
            <person name="Zhou J."/>
            <person name="Hu Y."/>
            <person name="Li R."/>
            <person name="Zhang F."/>
            <person name="Lei H."/>
            <person name="Li X."/>
            <person name="Hu X."/>
            <person name="Liang C."/>
            <person name="Xu J."/>
            <person name="Wu Z."/>
            <person name="Yu X."/>
        </authorList>
    </citation>
    <scope>NUCLEOTIDE SEQUENCE</scope>
    <source>
        <strain>Henan</strain>
    </source>
</reference>
<dbReference type="Proteomes" id="UP000008909">
    <property type="component" value="Unassembled WGS sequence"/>
</dbReference>
<dbReference type="AlphaFoldDB" id="G7YHV5"/>
<proteinExistence type="predicted"/>
<reference evidence="1" key="1">
    <citation type="journal article" date="2011" name="Genome Biol.">
        <title>The draft genome of the carcinogenic human liver fluke Clonorchis sinensis.</title>
        <authorList>
            <person name="Wang X."/>
            <person name="Chen W."/>
            <person name="Huang Y."/>
            <person name="Sun J."/>
            <person name="Men J."/>
            <person name="Liu H."/>
            <person name="Luo F."/>
            <person name="Guo L."/>
            <person name="Lv X."/>
            <person name="Deng C."/>
            <person name="Zhou C."/>
            <person name="Fan Y."/>
            <person name="Li X."/>
            <person name="Huang L."/>
            <person name="Hu Y."/>
            <person name="Liang C."/>
            <person name="Hu X."/>
            <person name="Xu J."/>
            <person name="Yu X."/>
        </authorList>
    </citation>
    <scope>NUCLEOTIDE SEQUENCE [LARGE SCALE GENOMIC DNA]</scope>
    <source>
        <strain evidence="1">Henan</strain>
    </source>
</reference>
<evidence type="ECO:0000313" key="1">
    <source>
        <dbReference type="EMBL" id="GAA52538.1"/>
    </source>
</evidence>
<sequence length="125" mass="14478">MESPILNSLPLPARRLPEFVATRDFSSMIPSVSMTNHARSNNSLHSHPHSTSAYHFHHAEDLDRLTTHYIRVMQILCLIVLAFVLSKPFTEVTLIRLVFGDKLNYCNYTYVPATHNYRRPFKTYS</sequence>
<accession>G7YHV5</accession>
<gene>
    <name evidence="1" type="ORF">CLF_108299</name>
</gene>
<organism evidence="1 2">
    <name type="scientific">Clonorchis sinensis</name>
    <name type="common">Chinese liver fluke</name>
    <dbReference type="NCBI Taxonomy" id="79923"/>
    <lineage>
        <taxon>Eukaryota</taxon>
        <taxon>Metazoa</taxon>
        <taxon>Spiralia</taxon>
        <taxon>Lophotrochozoa</taxon>
        <taxon>Platyhelminthes</taxon>
        <taxon>Trematoda</taxon>
        <taxon>Digenea</taxon>
        <taxon>Opisthorchiida</taxon>
        <taxon>Opisthorchiata</taxon>
        <taxon>Opisthorchiidae</taxon>
        <taxon>Clonorchis</taxon>
    </lineage>
</organism>
<name>G7YHV5_CLOSI</name>
<evidence type="ECO:0000313" key="2">
    <source>
        <dbReference type="Proteomes" id="UP000008909"/>
    </source>
</evidence>
<dbReference type="EMBL" id="DF143311">
    <property type="protein sequence ID" value="GAA52538.1"/>
    <property type="molecule type" value="Genomic_DNA"/>
</dbReference>
<protein>
    <submittedName>
        <fullName evidence="1">Uncharacterized protein</fullName>
    </submittedName>
</protein>